<evidence type="ECO:0000259" key="4">
    <source>
        <dbReference type="Pfam" id="PF24883"/>
    </source>
</evidence>
<evidence type="ECO:0008006" key="7">
    <source>
        <dbReference type="Google" id="ProtNLM"/>
    </source>
</evidence>
<dbReference type="InterPro" id="IPR031350">
    <property type="entry name" value="Goodbye_dom"/>
</dbReference>
<dbReference type="PANTHER" id="PTHR10039">
    <property type="entry name" value="AMELOGENIN"/>
    <property type="match status" value="1"/>
</dbReference>
<gene>
    <name evidence="5" type="ORF">CCMA1212_009878</name>
</gene>
<name>A0ABY2GRH5_9HYPO</name>
<feature type="domain" description="Nephrocystin 3-like N-terminal" evidence="4">
    <location>
        <begin position="334"/>
        <end position="506"/>
    </location>
</feature>
<reference evidence="5 6" key="1">
    <citation type="submission" date="2018-01" db="EMBL/GenBank/DDBJ databases">
        <title>Genome characterization of the sugarcane-associated fungus Trichoderma ghanense CCMA-1212 and their application in lignocelulose bioconversion.</title>
        <authorList>
            <person name="Steindorff A.S."/>
            <person name="Mendes T.D."/>
            <person name="Vilela E.S.D."/>
            <person name="Rodrigues D.S."/>
            <person name="Formighieri E.F."/>
            <person name="Melo I.S."/>
            <person name="Favaro L.C.L."/>
        </authorList>
    </citation>
    <scope>NUCLEOTIDE SEQUENCE [LARGE SCALE GENOMIC DNA]</scope>
    <source>
        <strain evidence="5 6">CCMA-1212</strain>
    </source>
</reference>
<dbReference type="SUPFAM" id="SSF52540">
    <property type="entry name" value="P-loop containing nucleoside triphosphate hydrolases"/>
    <property type="match status" value="1"/>
</dbReference>
<dbReference type="InterPro" id="IPR056884">
    <property type="entry name" value="NPHP3-like_N"/>
</dbReference>
<feature type="region of interest" description="Disordered" evidence="2">
    <location>
        <begin position="1"/>
        <end position="21"/>
    </location>
</feature>
<dbReference type="EMBL" id="PPTA01000020">
    <property type="protein sequence ID" value="TFA98380.1"/>
    <property type="molecule type" value="Genomic_DNA"/>
</dbReference>
<keyword evidence="1" id="KW-0677">Repeat</keyword>
<dbReference type="Gene3D" id="3.40.50.300">
    <property type="entry name" value="P-loop containing nucleotide triphosphate hydrolases"/>
    <property type="match status" value="1"/>
</dbReference>
<dbReference type="Gene3D" id="1.25.40.10">
    <property type="entry name" value="Tetratricopeptide repeat domain"/>
    <property type="match status" value="1"/>
</dbReference>
<dbReference type="GeneID" id="300581392"/>
<feature type="compositionally biased region" description="Polar residues" evidence="2">
    <location>
        <begin position="295"/>
        <end position="310"/>
    </location>
</feature>
<feature type="region of interest" description="Disordered" evidence="2">
    <location>
        <begin position="285"/>
        <end position="310"/>
    </location>
</feature>
<comment type="caution">
    <text evidence="5">The sequence shown here is derived from an EMBL/GenBank/DDBJ whole genome shotgun (WGS) entry which is preliminary data.</text>
</comment>
<keyword evidence="6" id="KW-1185">Reference proteome</keyword>
<dbReference type="RefSeq" id="XP_073554582.1">
    <property type="nucleotide sequence ID" value="XM_073706942.1"/>
</dbReference>
<dbReference type="InterPro" id="IPR011990">
    <property type="entry name" value="TPR-like_helical_dom_sf"/>
</dbReference>
<proteinExistence type="predicted"/>
<sequence>MANTSPSFATMATNEREKKVVPEDLDNDNRDVAELWKQALKEYKGIVGFDLQPKFNNVQAMIDFGTNEMNSFHKFRHSSKKVDKLRSLFAANIDYIEKGAQHLISAAVPAFPPAAAIGTAITYLLSACRQVSADYDVVVVFFDDMNSFLQRVVILETRLPPHKAYQNCLMDVFTSFLTLTGYAHKYIELGRFKKWITNLIEGEDSDLGGARKKMDKTLARLQNATEFAILGNSEELKKMSAELQTNQTAHTQMLEEQKEVMFIISQDTGSIRSDVAKLLKAFTEQNAKHDHKGKPSNQDAGKPASANQVRNRMPDIEGEGHEYKVLKETLIPDTSNWVFSQPQWEAWIKQDVDTTALKPVLALSGLPGTGKSHLAASVYDKLYSIAREDTTQRTCVTQFYYREQHKDLSWFKSGLINAITQVVDQSVPLCERINAEMVRDEVYYNVFVWRDLLLKILGPAFSKDSSNRLFLVFDGLDEMFDFSEFVEFVRLAREQKFRMAIIVTTRPELLQQLTEKFEVSTIEVTKEKQLQDFKTLVWHRINDLSYLKKFSRYVQQRIAEKVEEVSPSLLYAEHTLERLNALGREGAVLQVLARPMPETLRGVYEIMLDECQRRMPVARQQIASKLLHWIAFAYRVLSLDEVTSLLAYLSKDDSFDLEEIPEVASKFLQVGDPAFDAQSREIAQRDTSTGSIEDLEKEEMASDNQDKMYNDGALPVKFKERSMRAFLRDAANVNSQWHLKASEAHRQIFLACVDLVKPEPLGPRRIINDGLRLYCAYRLISHSSQLVWEDYTIQEKAEVMEGLAMALSHTEFAETLSRTGMTYTRGLKSVLNDRVAIWAESLKEPEIASLLSSDAAAWWADVAVDPRRCRYGMVKGYVRRLYAAADLDEALTAYKLIYGLLGTSGLDHILVDSAKRNFPDEASAPETTDSENLPDSNENVENQAMEELGEVKSSLGLPGIFSDIEMDATAYRAVGEIFLNYGFYKPANSMCNVAFELCRSKNDQTEKFKVSILHSKVLWKLQKKGRALEIISDCVKDMETADVTTSLKRSALLAKAELEGNLKMRDAAAEAYAKAKAVDPTGTTSGDALEGEIELFEKVADYAGYFRTLKSWSPIDRLTWMAWNYCNQGHERHDKLRSLAIREGEVDFLIDAYEDAIRFLDRLNSGAPLRLELAVTYFRAKGDLENARKTLDEIFASTSGGYPYSITDEEPQTMMQRLVDVMSDVLYEIFRGSRDPKVKLEALESLKGIMNRPLSLSVPIYTSLDLVYRRIVLASMCLKMGQASEFQERLQSVLEDCFAGLTDKVSWNDGQNLEKLAHALMVLSKAVPDGQDIQRYARIVISAMFSKITHVTDEELELLEMANQSSDESDDESDEDTEDTESEGVVAISRVGTLEGLAPYETMATIGSGKRSSPRDEGDLGKPQIVVCSCDGGICNPVAAFAWWGHSVVHYCTECSTTLVCELCYKARHDPEKVGSPTVMHFCDKRHSYIKLPVEGWQGIKDGVMRLEGEVPVKFDDFLKCLQNEVCRDAWDRYWAGA</sequence>
<dbReference type="Pfam" id="PF17109">
    <property type="entry name" value="Goodbye"/>
    <property type="match status" value="1"/>
</dbReference>
<dbReference type="InterPro" id="IPR027417">
    <property type="entry name" value="P-loop_NTPase"/>
</dbReference>
<evidence type="ECO:0000256" key="1">
    <source>
        <dbReference type="ARBA" id="ARBA00022737"/>
    </source>
</evidence>
<feature type="domain" description="Fungal STAND N-terminal Goodbye" evidence="3">
    <location>
        <begin position="36"/>
        <end position="152"/>
    </location>
</feature>
<evidence type="ECO:0000313" key="6">
    <source>
        <dbReference type="Proteomes" id="UP001642720"/>
    </source>
</evidence>
<evidence type="ECO:0000259" key="3">
    <source>
        <dbReference type="Pfam" id="PF17109"/>
    </source>
</evidence>
<organism evidence="5 6">
    <name type="scientific">Trichoderma ghanense</name>
    <dbReference type="NCBI Taxonomy" id="65468"/>
    <lineage>
        <taxon>Eukaryota</taxon>
        <taxon>Fungi</taxon>
        <taxon>Dikarya</taxon>
        <taxon>Ascomycota</taxon>
        <taxon>Pezizomycotina</taxon>
        <taxon>Sordariomycetes</taxon>
        <taxon>Hypocreomycetidae</taxon>
        <taxon>Hypocreales</taxon>
        <taxon>Hypocreaceae</taxon>
        <taxon>Trichoderma</taxon>
    </lineage>
</organism>
<dbReference type="Pfam" id="PF24883">
    <property type="entry name" value="NPHP3_N"/>
    <property type="match status" value="1"/>
</dbReference>
<evidence type="ECO:0000313" key="5">
    <source>
        <dbReference type="EMBL" id="TFA98380.1"/>
    </source>
</evidence>
<dbReference type="PANTHER" id="PTHR10039:SF17">
    <property type="entry name" value="FUNGAL STAND N-TERMINAL GOODBYE DOMAIN-CONTAINING PROTEIN-RELATED"/>
    <property type="match status" value="1"/>
</dbReference>
<feature type="region of interest" description="Disordered" evidence="2">
    <location>
        <begin position="1362"/>
        <end position="1385"/>
    </location>
</feature>
<evidence type="ECO:0000256" key="2">
    <source>
        <dbReference type="SAM" id="MobiDB-lite"/>
    </source>
</evidence>
<feature type="compositionally biased region" description="Acidic residues" evidence="2">
    <location>
        <begin position="1367"/>
        <end position="1382"/>
    </location>
</feature>
<protein>
    <recommendedName>
        <fullName evidence="7">Fungal STAND N-terminal Goodbye domain-containing protein</fullName>
    </recommendedName>
</protein>
<dbReference type="Proteomes" id="UP001642720">
    <property type="component" value="Unassembled WGS sequence"/>
</dbReference>
<accession>A0ABY2GRH5</accession>
<feature type="compositionally biased region" description="Polar residues" evidence="2">
    <location>
        <begin position="1"/>
        <end position="13"/>
    </location>
</feature>